<evidence type="ECO:0008006" key="5">
    <source>
        <dbReference type="Google" id="ProtNLM"/>
    </source>
</evidence>
<evidence type="ECO:0000259" key="3">
    <source>
        <dbReference type="Pfam" id="PF17786"/>
    </source>
</evidence>
<feature type="domain" description="Beta-mannosidase Ig-fold" evidence="2">
    <location>
        <begin position="185"/>
        <end position="265"/>
    </location>
</feature>
<dbReference type="Gene3D" id="3.20.20.80">
    <property type="entry name" value="Glycosidases"/>
    <property type="match status" value="1"/>
</dbReference>
<dbReference type="InterPro" id="IPR050887">
    <property type="entry name" value="Beta-mannosidase_GH2"/>
</dbReference>
<name>A0A645F7G3_9ZZZZ</name>
<dbReference type="GO" id="GO:0004567">
    <property type="term" value="F:beta-mannosidase activity"/>
    <property type="evidence" value="ECO:0007669"/>
    <property type="project" value="TreeGrafter"/>
</dbReference>
<dbReference type="InterPro" id="IPR041447">
    <property type="entry name" value="Mannosidase_ig"/>
</dbReference>
<accession>A0A645F7G3</accession>
<dbReference type="Pfam" id="PF17786">
    <property type="entry name" value="Mannosidase_ig"/>
    <property type="match status" value="1"/>
</dbReference>
<evidence type="ECO:0000256" key="1">
    <source>
        <dbReference type="ARBA" id="ARBA00023295"/>
    </source>
</evidence>
<dbReference type="InterPro" id="IPR017853">
    <property type="entry name" value="GH"/>
</dbReference>
<dbReference type="Pfam" id="PF17753">
    <property type="entry name" value="Ig_mannosidase"/>
    <property type="match status" value="1"/>
</dbReference>
<dbReference type="AlphaFoldDB" id="A0A645F7G3"/>
<dbReference type="PANTHER" id="PTHR43730">
    <property type="entry name" value="BETA-MANNOSIDASE"/>
    <property type="match status" value="1"/>
</dbReference>
<sequence length="268" mass="30211">MVAQKLDTFRLPKDFESLVYLSGVLQAEGIRYGVEHWRRYPQRVSGIIYWQLNDCWPVASWSSLDYFLRWKALHYAARRFYAPLMMSIEDTPTAQAVFITNEQREGWEGSVRWTLENLAGVVIKSGEEKAKVAPFAVAPVCKFDFTENVKGDAQRDLVFTAELVKEGKVLARQVAYFVPTKHLNLSEPGLGTKVSLVGKELSLDISAKQLARLVEVTIEGADVVFSDNYFDIPAGRSVKLTAQLPEGWTLAAVEKALKVKSVYDSFEH</sequence>
<dbReference type="SUPFAM" id="SSF49303">
    <property type="entry name" value="beta-Galactosidase/glucuronidase domain"/>
    <property type="match status" value="2"/>
</dbReference>
<evidence type="ECO:0000313" key="4">
    <source>
        <dbReference type="EMBL" id="MPN08544.1"/>
    </source>
</evidence>
<dbReference type="SUPFAM" id="SSF51445">
    <property type="entry name" value="(Trans)glycosidases"/>
    <property type="match status" value="1"/>
</dbReference>
<dbReference type="InterPro" id="IPR041625">
    <property type="entry name" value="Beta-mannosidase_Ig"/>
</dbReference>
<evidence type="ECO:0000259" key="2">
    <source>
        <dbReference type="Pfam" id="PF17753"/>
    </source>
</evidence>
<dbReference type="Gene3D" id="2.60.40.10">
    <property type="entry name" value="Immunoglobulins"/>
    <property type="match status" value="1"/>
</dbReference>
<dbReference type="EMBL" id="VSSQ01054599">
    <property type="protein sequence ID" value="MPN08544.1"/>
    <property type="molecule type" value="Genomic_DNA"/>
</dbReference>
<organism evidence="4">
    <name type="scientific">bioreactor metagenome</name>
    <dbReference type="NCBI Taxonomy" id="1076179"/>
    <lineage>
        <taxon>unclassified sequences</taxon>
        <taxon>metagenomes</taxon>
        <taxon>ecological metagenomes</taxon>
    </lineage>
</organism>
<reference evidence="4" key="1">
    <citation type="submission" date="2019-08" db="EMBL/GenBank/DDBJ databases">
        <authorList>
            <person name="Kucharzyk K."/>
            <person name="Murdoch R.W."/>
            <person name="Higgins S."/>
            <person name="Loffler F."/>
        </authorList>
    </citation>
    <scope>NUCLEOTIDE SEQUENCE</scope>
</reference>
<keyword evidence="1" id="KW-0378">Hydrolase</keyword>
<feature type="domain" description="Mannosidase Ig/CBM-like" evidence="3">
    <location>
        <begin position="96"/>
        <end position="182"/>
    </location>
</feature>
<dbReference type="InterPro" id="IPR013783">
    <property type="entry name" value="Ig-like_fold"/>
</dbReference>
<dbReference type="GO" id="GO:0006516">
    <property type="term" value="P:glycoprotein catabolic process"/>
    <property type="evidence" value="ECO:0007669"/>
    <property type="project" value="TreeGrafter"/>
</dbReference>
<comment type="caution">
    <text evidence="4">The sequence shown here is derived from an EMBL/GenBank/DDBJ whole genome shotgun (WGS) entry which is preliminary data.</text>
</comment>
<gene>
    <name evidence="4" type="ORF">SDC9_155827</name>
</gene>
<keyword evidence="1" id="KW-0326">Glycosidase</keyword>
<dbReference type="InterPro" id="IPR036156">
    <property type="entry name" value="Beta-gal/glucu_dom_sf"/>
</dbReference>
<proteinExistence type="predicted"/>
<protein>
    <recommendedName>
        <fullName evidence="5">Beta-mannosidase</fullName>
    </recommendedName>
</protein>
<dbReference type="PANTHER" id="PTHR43730:SF1">
    <property type="entry name" value="BETA-MANNOSIDASE"/>
    <property type="match status" value="1"/>
</dbReference>